<keyword evidence="1" id="KW-0812">Transmembrane</keyword>
<organism evidence="2">
    <name type="scientific">uncultured Caudovirales phage</name>
    <dbReference type="NCBI Taxonomy" id="2100421"/>
    <lineage>
        <taxon>Viruses</taxon>
        <taxon>Duplodnaviria</taxon>
        <taxon>Heunggongvirae</taxon>
        <taxon>Uroviricota</taxon>
        <taxon>Caudoviricetes</taxon>
        <taxon>Peduoviridae</taxon>
        <taxon>Maltschvirus</taxon>
        <taxon>Maltschvirus maltsch</taxon>
    </lineage>
</organism>
<accession>A0A6J5NY89</accession>
<evidence type="ECO:0000256" key="1">
    <source>
        <dbReference type="SAM" id="Phobius"/>
    </source>
</evidence>
<feature type="transmembrane region" description="Helical" evidence="1">
    <location>
        <begin position="6"/>
        <end position="25"/>
    </location>
</feature>
<dbReference type="EMBL" id="LR796727">
    <property type="protein sequence ID" value="CAB4162181.1"/>
    <property type="molecule type" value="Genomic_DNA"/>
</dbReference>
<gene>
    <name evidence="2" type="ORF">UFOVP786_30</name>
</gene>
<evidence type="ECO:0000313" key="2">
    <source>
        <dbReference type="EMBL" id="CAB4162181.1"/>
    </source>
</evidence>
<proteinExistence type="predicted"/>
<keyword evidence="1" id="KW-0472">Membrane</keyword>
<protein>
    <submittedName>
        <fullName evidence="2">Uncharacterized protein</fullName>
    </submittedName>
</protein>
<reference evidence="2" key="1">
    <citation type="submission" date="2020-04" db="EMBL/GenBank/DDBJ databases">
        <authorList>
            <person name="Chiriac C."/>
            <person name="Salcher M."/>
            <person name="Ghai R."/>
            <person name="Kavagutti S V."/>
        </authorList>
    </citation>
    <scope>NUCLEOTIDE SEQUENCE</scope>
</reference>
<name>A0A6J5NY89_9CAUD</name>
<keyword evidence="1" id="KW-1133">Transmembrane helix</keyword>
<sequence length="191" mass="21339">MITGEIAILFASAAGIGAAAATWVYDRRLTKRLTDLRRDVDYLKDRVRDVDYLKDRVRENRERLDKTATAIAALQRVANRELPKDLYAKVADDNRTDLAKAKALGIAYGVRPAGKSPDLAASYKGEPYEERLAPIAKHPLYAKTGLPNQPVASLRPDTPAPNWDCPNCSYRSYQPQRWIAPRCPICKGLET</sequence>